<dbReference type="SUPFAM" id="SSF56672">
    <property type="entry name" value="DNA/RNA polymerases"/>
    <property type="match status" value="1"/>
</dbReference>
<keyword evidence="2" id="KW-1185">Reference proteome</keyword>
<dbReference type="RefSeq" id="XP_022103511.1">
    <property type="nucleotide sequence ID" value="XM_022247819.1"/>
</dbReference>
<dbReference type="InterPro" id="IPR000477">
    <property type="entry name" value="RT_dom"/>
</dbReference>
<dbReference type="InterPro" id="IPR058912">
    <property type="entry name" value="HTH_animal"/>
</dbReference>
<proteinExistence type="predicted"/>
<sequence>MVSFDVVSLFTCVPTSDASTIATDRLQADTSLKDRTDLTPNQLQDLLTTCVDSASFQLRDKFCEQSAGTSMGSPISPGLAGIFMEEFQQTAIATADHRPKIWLRYVDDTFVIWEHGQDNLQLFLDHLNGLHSSIHFTMEQERNGSISFLDVEVSRREDGSLARRVYRKPTHTDRYLNSASFHHPKIKSSVDRALIRRAYNICDQGHLHKELHHISTALQRNGYQPKQIETQDPRSSTPPGRRVPYIQSQLDKAPSSVTLPYLGRTSHYIQRILSKHNIKVFHTAPLKIHGMLTSHKDRKGDYEKSAIIKHSHLEDHTINWEEAHLIASIEQWYPRRIREALEISKHPSVPQDIGFSISDIWQPLLTSRSDGSSIP</sequence>
<evidence type="ECO:0000313" key="3">
    <source>
        <dbReference type="RefSeq" id="XP_022103511.1"/>
    </source>
</evidence>
<name>A0A8B7ZJP0_ACAPL</name>
<dbReference type="Pfam" id="PF26215">
    <property type="entry name" value="HTH_animal"/>
    <property type="match status" value="1"/>
</dbReference>
<dbReference type="InterPro" id="IPR043502">
    <property type="entry name" value="DNA/RNA_pol_sf"/>
</dbReference>
<dbReference type="OMA" id="WNNEIHE"/>
<reference evidence="3" key="1">
    <citation type="submission" date="2025-08" db="UniProtKB">
        <authorList>
            <consortium name="RefSeq"/>
        </authorList>
    </citation>
    <scope>IDENTIFICATION</scope>
</reference>
<dbReference type="GeneID" id="110986168"/>
<dbReference type="PANTHER" id="PTHR21301">
    <property type="entry name" value="REVERSE TRANSCRIPTASE"/>
    <property type="match status" value="1"/>
</dbReference>
<dbReference type="PANTHER" id="PTHR21301:SF11">
    <property type="entry name" value="GIY-YIG DOMAIN-CONTAINING PROTEIN"/>
    <property type="match status" value="1"/>
</dbReference>
<protein>
    <submittedName>
        <fullName evidence="3">Uncharacterized protein LOC110986168</fullName>
    </submittedName>
</protein>
<accession>A0A8B7ZJP0</accession>
<dbReference type="OrthoDB" id="10018421at2759"/>
<dbReference type="KEGG" id="aplc:110986168"/>
<evidence type="ECO:0000259" key="1">
    <source>
        <dbReference type="PROSITE" id="PS50878"/>
    </source>
</evidence>
<dbReference type="Proteomes" id="UP000694845">
    <property type="component" value="Unplaced"/>
</dbReference>
<dbReference type="PROSITE" id="PS50878">
    <property type="entry name" value="RT_POL"/>
    <property type="match status" value="1"/>
</dbReference>
<feature type="domain" description="Reverse transcriptase" evidence="1">
    <location>
        <begin position="1"/>
        <end position="162"/>
    </location>
</feature>
<dbReference type="CDD" id="cd00304">
    <property type="entry name" value="RT_like"/>
    <property type="match status" value="1"/>
</dbReference>
<evidence type="ECO:0000313" key="2">
    <source>
        <dbReference type="Proteomes" id="UP000694845"/>
    </source>
</evidence>
<dbReference type="AlphaFoldDB" id="A0A8B7ZJP0"/>
<organism evidence="2 3">
    <name type="scientific">Acanthaster planci</name>
    <name type="common">Crown-of-thorns starfish</name>
    <dbReference type="NCBI Taxonomy" id="133434"/>
    <lineage>
        <taxon>Eukaryota</taxon>
        <taxon>Metazoa</taxon>
        <taxon>Echinodermata</taxon>
        <taxon>Eleutherozoa</taxon>
        <taxon>Asterozoa</taxon>
        <taxon>Asteroidea</taxon>
        <taxon>Valvatacea</taxon>
        <taxon>Valvatida</taxon>
        <taxon>Acanthasteridae</taxon>
        <taxon>Acanthaster</taxon>
    </lineage>
</organism>
<gene>
    <name evidence="3" type="primary">LOC110986168</name>
</gene>